<organism evidence="2 3">
    <name type="scientific">Dendrobium thyrsiflorum</name>
    <name type="common">Pinecone-like raceme dendrobium</name>
    <name type="synonym">Orchid</name>
    <dbReference type="NCBI Taxonomy" id="117978"/>
    <lineage>
        <taxon>Eukaryota</taxon>
        <taxon>Viridiplantae</taxon>
        <taxon>Streptophyta</taxon>
        <taxon>Embryophyta</taxon>
        <taxon>Tracheophyta</taxon>
        <taxon>Spermatophyta</taxon>
        <taxon>Magnoliopsida</taxon>
        <taxon>Liliopsida</taxon>
        <taxon>Asparagales</taxon>
        <taxon>Orchidaceae</taxon>
        <taxon>Epidendroideae</taxon>
        <taxon>Malaxideae</taxon>
        <taxon>Dendrobiinae</taxon>
        <taxon>Dendrobium</taxon>
    </lineage>
</organism>
<comment type="caution">
    <text evidence="2">The sequence shown here is derived from an EMBL/GenBank/DDBJ whole genome shotgun (WGS) entry which is preliminary data.</text>
</comment>
<accession>A0ABD0UH86</accession>
<proteinExistence type="predicted"/>
<gene>
    <name evidence="2" type="ORF">M5K25_020575</name>
</gene>
<sequence>MGQIPIKSISEHDSGPMAPKKVDALEEKLKGEVEEMPEYDGQIVGTEETECASAIDRLNVGGSLPLLSSELEMIDELLNQMFCRVKIAKTSLGNELMHVLYKKTCFYSQIDGWLLCKGSQENTALEEKTKEELENGAKRPAQRERQFQAISFLRAERTNHPKLGADKDDVPERRSRRKRSRHLRVSKRSFETNNEQRLTREAHEGIRASRDSRRQFRSERESRWEGRSLRQKRVEIRDSRQILTNWSGKLLNSSKFNKDVNK</sequence>
<reference evidence="2 3" key="1">
    <citation type="journal article" date="2024" name="Plant Biotechnol. J.">
        <title>Dendrobium thyrsiflorum genome and its molecular insights into genes involved in important horticultural traits.</title>
        <authorList>
            <person name="Chen B."/>
            <person name="Wang J.Y."/>
            <person name="Zheng P.J."/>
            <person name="Li K.L."/>
            <person name="Liang Y.M."/>
            <person name="Chen X.F."/>
            <person name="Zhang C."/>
            <person name="Zhao X."/>
            <person name="He X."/>
            <person name="Zhang G.Q."/>
            <person name="Liu Z.J."/>
            <person name="Xu Q."/>
        </authorList>
    </citation>
    <scope>NUCLEOTIDE SEQUENCE [LARGE SCALE GENOMIC DNA]</scope>
    <source>
        <strain evidence="2">GZMU011</strain>
    </source>
</reference>
<evidence type="ECO:0000256" key="1">
    <source>
        <dbReference type="SAM" id="MobiDB-lite"/>
    </source>
</evidence>
<feature type="compositionally biased region" description="Basic and acidic residues" evidence="1">
    <location>
        <begin position="197"/>
        <end position="228"/>
    </location>
</feature>
<name>A0ABD0UH86_DENTH</name>
<evidence type="ECO:0000313" key="2">
    <source>
        <dbReference type="EMBL" id="KAL0909687.1"/>
    </source>
</evidence>
<protein>
    <submittedName>
        <fullName evidence="2">Uncharacterized protein</fullName>
    </submittedName>
</protein>
<feature type="region of interest" description="Disordered" evidence="1">
    <location>
        <begin position="158"/>
        <end position="228"/>
    </location>
</feature>
<feature type="compositionally biased region" description="Basic and acidic residues" evidence="1">
    <location>
        <begin position="158"/>
        <end position="173"/>
    </location>
</feature>
<keyword evidence="3" id="KW-1185">Reference proteome</keyword>
<dbReference type="AlphaFoldDB" id="A0ABD0UH86"/>
<evidence type="ECO:0000313" key="3">
    <source>
        <dbReference type="Proteomes" id="UP001552299"/>
    </source>
</evidence>
<dbReference type="Proteomes" id="UP001552299">
    <property type="component" value="Unassembled WGS sequence"/>
</dbReference>
<feature type="compositionally biased region" description="Basic residues" evidence="1">
    <location>
        <begin position="174"/>
        <end position="187"/>
    </location>
</feature>
<dbReference type="EMBL" id="JANQDX010000016">
    <property type="protein sequence ID" value="KAL0909687.1"/>
    <property type="molecule type" value="Genomic_DNA"/>
</dbReference>